<accession>A0ABY5GCZ6</accession>
<feature type="transmembrane region" description="Helical" evidence="6">
    <location>
        <begin position="47"/>
        <end position="66"/>
    </location>
</feature>
<dbReference type="Proteomes" id="UP001057998">
    <property type="component" value="Chromosome 1"/>
</dbReference>
<evidence type="ECO:0000256" key="4">
    <source>
        <dbReference type="ARBA" id="ARBA00022989"/>
    </source>
</evidence>
<evidence type="ECO:0000256" key="2">
    <source>
        <dbReference type="ARBA" id="ARBA00022475"/>
    </source>
</evidence>
<feature type="transmembrane region" description="Helical" evidence="6">
    <location>
        <begin position="230"/>
        <end position="248"/>
    </location>
</feature>
<evidence type="ECO:0000313" key="7">
    <source>
        <dbReference type="EMBL" id="UTV26984.1"/>
    </source>
</evidence>
<evidence type="ECO:0000256" key="3">
    <source>
        <dbReference type="ARBA" id="ARBA00022692"/>
    </source>
</evidence>
<evidence type="ECO:0000256" key="1">
    <source>
        <dbReference type="ARBA" id="ARBA00004651"/>
    </source>
</evidence>
<organism evidence="7 8">
    <name type="scientific">Photobacterium atrarenae</name>
    <dbReference type="NCBI Taxonomy" id="865757"/>
    <lineage>
        <taxon>Bacteria</taxon>
        <taxon>Pseudomonadati</taxon>
        <taxon>Pseudomonadota</taxon>
        <taxon>Gammaproteobacteria</taxon>
        <taxon>Vibrionales</taxon>
        <taxon>Vibrionaceae</taxon>
        <taxon>Photobacterium</taxon>
    </lineage>
</organism>
<evidence type="ECO:0008006" key="9">
    <source>
        <dbReference type="Google" id="ProtNLM"/>
    </source>
</evidence>
<evidence type="ECO:0000256" key="5">
    <source>
        <dbReference type="ARBA" id="ARBA00023136"/>
    </source>
</evidence>
<dbReference type="InterPro" id="IPR050833">
    <property type="entry name" value="Poly_Biosynth_Transport"/>
</dbReference>
<feature type="transmembrane region" description="Helical" evidence="6">
    <location>
        <begin position="312"/>
        <end position="335"/>
    </location>
</feature>
<feature type="transmembrane region" description="Helical" evidence="6">
    <location>
        <begin position="135"/>
        <end position="152"/>
    </location>
</feature>
<keyword evidence="5 6" id="KW-0472">Membrane</keyword>
<protein>
    <recommendedName>
        <fullName evidence="9">Polysaccharide biosynthesis protein</fullName>
    </recommendedName>
</protein>
<keyword evidence="3 6" id="KW-0812">Transmembrane</keyword>
<gene>
    <name evidence="7" type="ORF">NNL38_11590</name>
</gene>
<keyword evidence="4 6" id="KW-1133">Transmembrane helix</keyword>
<evidence type="ECO:0000256" key="6">
    <source>
        <dbReference type="SAM" id="Phobius"/>
    </source>
</evidence>
<dbReference type="RefSeq" id="WP_255388195.1">
    <property type="nucleotide sequence ID" value="NZ_CP101508.1"/>
</dbReference>
<keyword evidence="2" id="KW-1003">Cell membrane</keyword>
<dbReference type="PANTHER" id="PTHR30250:SF11">
    <property type="entry name" value="O-ANTIGEN TRANSPORTER-RELATED"/>
    <property type="match status" value="1"/>
</dbReference>
<feature type="transmembrane region" description="Helical" evidence="6">
    <location>
        <begin position="5"/>
        <end position="27"/>
    </location>
</feature>
<dbReference type="PANTHER" id="PTHR30250">
    <property type="entry name" value="PST FAMILY PREDICTED COLANIC ACID TRANSPORTER"/>
    <property type="match status" value="1"/>
</dbReference>
<feature type="transmembrane region" description="Helical" evidence="6">
    <location>
        <begin position="78"/>
        <end position="98"/>
    </location>
</feature>
<feature type="transmembrane region" description="Helical" evidence="6">
    <location>
        <begin position="347"/>
        <end position="364"/>
    </location>
</feature>
<feature type="transmembrane region" description="Helical" evidence="6">
    <location>
        <begin position="277"/>
        <end position="296"/>
    </location>
</feature>
<feature type="transmembrane region" description="Helical" evidence="6">
    <location>
        <begin position="104"/>
        <end position="123"/>
    </location>
</feature>
<proteinExistence type="predicted"/>
<feature type="transmembrane region" description="Helical" evidence="6">
    <location>
        <begin position="196"/>
        <end position="218"/>
    </location>
</feature>
<dbReference type="EMBL" id="CP101508">
    <property type="protein sequence ID" value="UTV26984.1"/>
    <property type="molecule type" value="Genomic_DNA"/>
</dbReference>
<feature type="transmembrane region" description="Helical" evidence="6">
    <location>
        <begin position="158"/>
        <end position="175"/>
    </location>
</feature>
<comment type="subcellular location">
    <subcellularLocation>
        <location evidence="1">Cell membrane</location>
        <topology evidence="1">Multi-pass membrane protein</topology>
    </subcellularLocation>
</comment>
<evidence type="ECO:0000313" key="8">
    <source>
        <dbReference type="Proteomes" id="UP001057998"/>
    </source>
</evidence>
<name>A0ABY5GCZ6_9GAMM</name>
<sequence>MFKKFLYFFSVNIVVKFLSFGTLLAVATILTPQELGSLKTIQSISEVITTISILGLNTAFLRFYPISLNKERDKIETTYFYTILFSSVVLTLISLFLFKNNRLYLLLIPSTALVSIYIYIYQLQDRYKELALNQAIIKILSFFTVIISTKFYGLNGFILSNVALSYLGLFYLFIKNKINLQIKYISTHCVKKAYPVAKYAFVSTIINVVTVNIGIYILNITDVDGEKLGLYSFSAILLIVFQILRNVIQQFISPILTRESKNKDDFISKVNSLQKKVYFGFTLIALVSGSIFYFLYKYTPVFLINYKDSFKYIIFMIGPWLFSSYYIIKVVAFNSLGLTKVNLNKDLIIFPITIIVSYSLALYYSIPGLILSQYVIAVITCLVVRVMFKRNINSHSYN</sequence>
<reference evidence="7" key="1">
    <citation type="submission" date="2022-07" db="EMBL/GenBank/DDBJ databases">
        <title>Genome sequencing of Photobacterium atrarenae GJH2-4.</title>
        <authorList>
            <person name="Park S.-J."/>
        </authorList>
    </citation>
    <scope>NUCLEOTIDE SEQUENCE</scope>
    <source>
        <strain evidence="7">GJH2-4</strain>
    </source>
</reference>
<keyword evidence="8" id="KW-1185">Reference proteome</keyword>
<feature type="transmembrane region" description="Helical" evidence="6">
    <location>
        <begin position="370"/>
        <end position="388"/>
    </location>
</feature>